<keyword evidence="4" id="KW-0862">Zinc</keyword>
<dbReference type="EMBL" id="FOCQ01000019">
    <property type="protein sequence ID" value="SEN72127.1"/>
    <property type="molecule type" value="Genomic_DNA"/>
</dbReference>
<protein>
    <submittedName>
        <fullName evidence="7">Proteasome lid subunit RPN8/RPN11, contains Jab1/MPN metalloenzyme (JAMM) motif</fullName>
    </submittedName>
</protein>
<name>A0A1H8IVZ6_9BACL</name>
<dbReference type="Proteomes" id="UP000199695">
    <property type="component" value="Unassembled WGS sequence"/>
</dbReference>
<keyword evidence="8" id="KW-1185">Reference proteome</keyword>
<dbReference type="InterPro" id="IPR028090">
    <property type="entry name" value="JAB_dom_prok"/>
</dbReference>
<dbReference type="GO" id="GO:0008235">
    <property type="term" value="F:metalloexopeptidase activity"/>
    <property type="evidence" value="ECO:0007669"/>
    <property type="project" value="TreeGrafter"/>
</dbReference>
<gene>
    <name evidence="7" type="ORF">SAMN05444955_11966</name>
</gene>
<dbReference type="InterPro" id="IPR051929">
    <property type="entry name" value="VirAsm_ModProt"/>
</dbReference>
<keyword evidence="5" id="KW-0482">Metalloprotease</keyword>
<evidence type="ECO:0000256" key="1">
    <source>
        <dbReference type="ARBA" id="ARBA00022670"/>
    </source>
</evidence>
<feature type="domain" description="JAB" evidence="6">
    <location>
        <begin position="26"/>
        <end position="124"/>
    </location>
</feature>
<evidence type="ECO:0000313" key="8">
    <source>
        <dbReference type="Proteomes" id="UP000199695"/>
    </source>
</evidence>
<dbReference type="Gene3D" id="3.40.140.10">
    <property type="entry name" value="Cytidine Deaminase, domain 2"/>
    <property type="match status" value="1"/>
</dbReference>
<dbReference type="GO" id="GO:0008270">
    <property type="term" value="F:zinc ion binding"/>
    <property type="evidence" value="ECO:0007669"/>
    <property type="project" value="TreeGrafter"/>
</dbReference>
<dbReference type="OrthoDB" id="9802958at2"/>
<reference evidence="7 8" key="1">
    <citation type="submission" date="2016-10" db="EMBL/GenBank/DDBJ databases">
        <authorList>
            <person name="de Groot N.N."/>
        </authorList>
    </citation>
    <scope>NUCLEOTIDE SEQUENCE [LARGE SCALE GENOMIC DNA]</scope>
    <source>
        <strain evidence="7 8">DSM 46701</strain>
    </source>
</reference>
<dbReference type="Pfam" id="PF14464">
    <property type="entry name" value="Prok-JAB"/>
    <property type="match status" value="1"/>
</dbReference>
<dbReference type="PANTHER" id="PTHR34858">
    <property type="entry name" value="CYSO-CYSTEINE PEPTIDASE"/>
    <property type="match status" value="1"/>
</dbReference>
<evidence type="ECO:0000259" key="6">
    <source>
        <dbReference type="Pfam" id="PF14464"/>
    </source>
</evidence>
<keyword evidence="3" id="KW-0378">Hydrolase</keyword>
<dbReference type="STRING" id="1173111.SAMN05444955_11966"/>
<evidence type="ECO:0000256" key="4">
    <source>
        <dbReference type="ARBA" id="ARBA00022833"/>
    </source>
</evidence>
<dbReference type="RefSeq" id="WP_089972618.1">
    <property type="nucleotide sequence ID" value="NZ_FOCQ01000019.1"/>
</dbReference>
<dbReference type="SUPFAM" id="SSF102712">
    <property type="entry name" value="JAB1/MPN domain"/>
    <property type="match status" value="1"/>
</dbReference>
<evidence type="ECO:0000313" key="7">
    <source>
        <dbReference type="EMBL" id="SEN72127.1"/>
    </source>
</evidence>
<dbReference type="AlphaFoldDB" id="A0A1H8IVZ6"/>
<dbReference type="GO" id="GO:0000502">
    <property type="term" value="C:proteasome complex"/>
    <property type="evidence" value="ECO:0007669"/>
    <property type="project" value="UniProtKB-KW"/>
</dbReference>
<sequence length="155" mass="18018">MTSLKIGFDQGEVDYLVKPSHLSIRASVIHQIRTYCCERFPLEGYGILAGQAMEISHFFPIPCQTNGACTFAFDPRVYLETLKRMRNDQLDWIGIVHSHPLTNAFPSARDLKNWHFSDKSCWIFSWKDSDYQLSAYYIHQNKVIPIMYEIIGTTY</sequence>
<keyword evidence="2" id="KW-0479">Metal-binding</keyword>
<dbReference type="GO" id="GO:0006508">
    <property type="term" value="P:proteolysis"/>
    <property type="evidence" value="ECO:0007669"/>
    <property type="project" value="UniProtKB-KW"/>
</dbReference>
<dbReference type="PANTHER" id="PTHR34858:SF1">
    <property type="entry name" value="CYSO-CYSTEINE PEPTIDASE"/>
    <property type="match status" value="1"/>
</dbReference>
<proteinExistence type="predicted"/>
<evidence type="ECO:0000256" key="3">
    <source>
        <dbReference type="ARBA" id="ARBA00022801"/>
    </source>
</evidence>
<organism evidence="7 8">
    <name type="scientific">Lihuaxuella thermophila</name>
    <dbReference type="NCBI Taxonomy" id="1173111"/>
    <lineage>
        <taxon>Bacteria</taxon>
        <taxon>Bacillati</taxon>
        <taxon>Bacillota</taxon>
        <taxon>Bacilli</taxon>
        <taxon>Bacillales</taxon>
        <taxon>Thermoactinomycetaceae</taxon>
        <taxon>Lihuaxuella</taxon>
    </lineage>
</organism>
<evidence type="ECO:0000256" key="2">
    <source>
        <dbReference type="ARBA" id="ARBA00022723"/>
    </source>
</evidence>
<keyword evidence="7" id="KW-0647">Proteasome</keyword>
<keyword evidence="1" id="KW-0645">Protease</keyword>
<accession>A0A1H8IVZ6</accession>
<evidence type="ECO:0000256" key="5">
    <source>
        <dbReference type="ARBA" id="ARBA00023049"/>
    </source>
</evidence>